<dbReference type="InterPro" id="IPR004871">
    <property type="entry name" value="RSE1/DDB1/CPSF1_C"/>
</dbReference>
<dbReference type="Pfam" id="PF23726">
    <property type="entry name" value="Beta-prop_RSE1_2nd"/>
    <property type="match status" value="1"/>
</dbReference>
<protein>
    <recommendedName>
        <fullName evidence="3 6">DNA damage-binding protein 1</fullName>
    </recommendedName>
    <alternativeName>
        <fullName evidence="5 6">Damage-specific DNA-binding protein 1</fullName>
    </alternativeName>
</protein>
<dbReference type="Gene3D" id="2.130.10.10">
    <property type="entry name" value="YVTN repeat-like/Quinoprotein amine dehydrogenase"/>
    <property type="match status" value="3"/>
</dbReference>
<sequence>LRYLTYRSHPTIPVQMSLGYVVSAKKATSVLFSATGAITGPEELNLVVAKTNRLEIFAVTSEGLRNVVEVPIFGRLATLNVFRWKDEQVDSIVVVTVKQELAIMCWDSKTGKMKNRAFGNIGEKVGRPSDTGTITTVHSNGMIIVRTYDHALKVIQWDENSPELRAFQVRVEDVPIFDIAFLSSIAPDDPPRLAFIFEDSRGRHLKSVSLHVEDRELKNAVLKNNIESEANCIIPIPAPYGGCVVLGRETIIYSRDDDKYVSVAPPHVDHTHFTSFAPIDKGFNRILITDNSGNLFLLVLDMSPDDGTIKDLKLELLGETSIASAVTYLDNSVVYVGSRYGDCQLIRLSPHPNELGSFVTVLDSYANIGPVRDMVVMESDGLSHIVACCGAYKDGSLRVIRNGIGIEECASVDLPGVKGLFSLRLDSDLDNYIIVSLSHETHILQMTGEELEDTMIEGLETDEATLWCGSVGDNMIVQITPSSIHLGDGHREPEMWTPPPSHPPIGLASVNAKANQMVVATGAHLFYFEIRQKALHLVKQVELHEEISALNISPLAGSGASTAVSVGLWKEMSVAVLALPELTMSAKEVLYGDVVIRSIEMVRMDDNVYVLCGMGDGTLYYILVDPHKLSLGERKRATLGTQPTSLHPFVSNGVTNIFACSDRPAVIYSSAGKVVFSNVNLKLVNQICTLNSETYRDCLVLSDGETLIIGRIDDIQKLHMRCVPLGESAARIAHQPQTATIAILTHRDDNCSRISCSRLAATTSSSKPSTSKEDNNDVDIHSVIVMDANTFEILHAHELKSNELFSSLHSTILGEDPTPYYIVGTCFVHPEDPEPKMGRLLVFECLRGDQRTSLRLVHEKEVKGAPYSLSTLSGKLVAAINSSVRLFEWSTEKELKLECSHFNYVSAICTKTKGDLLLVGDLMRSLCLVSYRSMESALEETARNCSPRWMTSCEIIHADSFLGAESNYNLFNVEKDTTNVGGEEKQRLIENGSYYLGELVNVFRRGQLVSTCADSVTIPISHSILYGTVEGSIGIVLQLDPAYFKFFSAVEAAVASRLYNCLRNEHNDYRAFSDEKTSSPKHGFIDGDLVEGVLDLPRAEALELLDGIDLPGDNKNPDKNAEEVLKLIEEMSRMH</sequence>
<keyword evidence="6" id="KW-0963">Cytoplasm</keyword>
<dbReference type="GO" id="GO:0043161">
    <property type="term" value="P:proteasome-mediated ubiquitin-dependent protein catabolic process"/>
    <property type="evidence" value="ECO:0007669"/>
    <property type="project" value="UniProtKB-UniRule"/>
</dbReference>
<evidence type="ECO:0000256" key="2">
    <source>
        <dbReference type="ARBA" id="ARBA00007453"/>
    </source>
</evidence>
<comment type="pathway">
    <text evidence="6">Protein modification; protein ubiquitination.</text>
</comment>
<dbReference type="InterPro" id="IPR018846">
    <property type="entry name" value="Beta-prop_RSE1/DDB1/CPSF1_1st"/>
</dbReference>
<comment type="similarity">
    <text evidence="2 6">Belongs to the DDB1 family.</text>
</comment>
<evidence type="ECO:0000259" key="9">
    <source>
        <dbReference type="Pfam" id="PF23726"/>
    </source>
</evidence>
<dbReference type="InterPro" id="IPR011047">
    <property type="entry name" value="Quinoprotein_ADH-like_sf"/>
</dbReference>
<dbReference type="InterPro" id="IPR050358">
    <property type="entry name" value="RSE1/DDB1/CFT1"/>
</dbReference>
<dbReference type="GO" id="GO:0005737">
    <property type="term" value="C:cytoplasm"/>
    <property type="evidence" value="ECO:0007669"/>
    <property type="project" value="UniProtKB-SubCell"/>
</dbReference>
<evidence type="ECO:0000259" key="7">
    <source>
        <dbReference type="Pfam" id="PF03178"/>
    </source>
</evidence>
<dbReference type="InterPro" id="IPR058543">
    <property type="entry name" value="Beta-prop_RSE1/DDB1/CPSF1_2nd"/>
</dbReference>
<comment type="subcellular location">
    <subcellularLocation>
        <location evidence="6">Cytoplasm</location>
    </subcellularLocation>
    <subcellularLocation>
        <location evidence="1 6">Nucleus</location>
    </subcellularLocation>
</comment>
<evidence type="ECO:0000256" key="5">
    <source>
        <dbReference type="ARBA" id="ARBA00031668"/>
    </source>
</evidence>
<proteinExistence type="inferred from homology"/>
<dbReference type="FunFam" id="2.130.10.10:FF:000070">
    <property type="entry name" value="DNA damage-binding protein 1"/>
    <property type="match status" value="1"/>
</dbReference>
<evidence type="ECO:0000256" key="3">
    <source>
        <dbReference type="ARBA" id="ARBA00014577"/>
    </source>
</evidence>
<feature type="domain" description="RSE1/DDB1/CPSF1 second beta-propeller" evidence="9">
    <location>
        <begin position="406"/>
        <end position="712"/>
    </location>
</feature>
<feature type="domain" description="RSE1/DDB1/CPSF1 C-terminal" evidence="7">
    <location>
        <begin position="782"/>
        <end position="1094"/>
    </location>
</feature>
<name>A0AAV5W4K6_9BILA</name>
<dbReference type="GO" id="GO:0005634">
    <property type="term" value="C:nucleus"/>
    <property type="evidence" value="ECO:0007669"/>
    <property type="project" value="UniProtKB-SubCell"/>
</dbReference>
<evidence type="ECO:0000313" key="11">
    <source>
        <dbReference type="Proteomes" id="UP001432322"/>
    </source>
</evidence>
<evidence type="ECO:0000313" key="10">
    <source>
        <dbReference type="EMBL" id="GMT25032.1"/>
    </source>
</evidence>
<keyword evidence="11" id="KW-1185">Reference proteome</keyword>
<dbReference type="AlphaFoldDB" id="A0AAV5W4K6"/>
<dbReference type="Proteomes" id="UP001432322">
    <property type="component" value="Unassembled WGS sequence"/>
</dbReference>
<reference evidence="10" key="1">
    <citation type="submission" date="2023-10" db="EMBL/GenBank/DDBJ databases">
        <title>Genome assembly of Pristionchus species.</title>
        <authorList>
            <person name="Yoshida K."/>
            <person name="Sommer R.J."/>
        </authorList>
    </citation>
    <scope>NUCLEOTIDE SEQUENCE</scope>
    <source>
        <strain evidence="10">RS5133</strain>
    </source>
</reference>
<comment type="function">
    <text evidence="6">Plays a role in DNA repair. May be a component of an E3 ubiquitin-protein ligase which promotes histone ubiquitination in response to UV irradiation. Histone ubiquitination may be important for subsequent DNA repair.</text>
</comment>
<evidence type="ECO:0000256" key="4">
    <source>
        <dbReference type="ARBA" id="ARBA00023242"/>
    </source>
</evidence>
<dbReference type="EMBL" id="BTSY01000004">
    <property type="protein sequence ID" value="GMT25032.1"/>
    <property type="molecule type" value="Genomic_DNA"/>
</dbReference>
<comment type="caution">
    <text evidence="10">The sequence shown here is derived from an EMBL/GenBank/DDBJ whole genome shotgun (WGS) entry which is preliminary data.</text>
</comment>
<feature type="non-terminal residue" evidence="10">
    <location>
        <position position="1"/>
    </location>
</feature>
<evidence type="ECO:0000259" key="8">
    <source>
        <dbReference type="Pfam" id="PF10433"/>
    </source>
</evidence>
<feature type="domain" description="RSE1/DDB1/CPSF1 first beta-propeller" evidence="8">
    <location>
        <begin position="32"/>
        <end position="352"/>
    </location>
</feature>
<gene>
    <name evidence="10" type="ORF">PFISCL1PPCAC_16329</name>
</gene>
<dbReference type="GO" id="GO:0003676">
    <property type="term" value="F:nucleic acid binding"/>
    <property type="evidence" value="ECO:0007669"/>
    <property type="project" value="InterPro"/>
</dbReference>
<keyword evidence="4 6" id="KW-0539">Nucleus</keyword>
<organism evidence="10 11">
    <name type="scientific">Pristionchus fissidentatus</name>
    <dbReference type="NCBI Taxonomy" id="1538716"/>
    <lineage>
        <taxon>Eukaryota</taxon>
        <taxon>Metazoa</taxon>
        <taxon>Ecdysozoa</taxon>
        <taxon>Nematoda</taxon>
        <taxon>Chromadorea</taxon>
        <taxon>Rhabditida</taxon>
        <taxon>Rhabditina</taxon>
        <taxon>Diplogasteromorpha</taxon>
        <taxon>Diplogasteroidea</taxon>
        <taxon>Neodiplogasteridae</taxon>
        <taxon>Pristionchus</taxon>
    </lineage>
</organism>
<evidence type="ECO:0000256" key="1">
    <source>
        <dbReference type="ARBA" id="ARBA00004123"/>
    </source>
</evidence>
<evidence type="ECO:0000256" key="6">
    <source>
        <dbReference type="RuleBase" id="RU368023"/>
    </source>
</evidence>
<dbReference type="PANTHER" id="PTHR10644">
    <property type="entry name" value="DNA REPAIR/RNA PROCESSING CPSF FAMILY"/>
    <property type="match status" value="1"/>
</dbReference>
<dbReference type="Pfam" id="PF10433">
    <property type="entry name" value="Beta-prop_RSE1_1st"/>
    <property type="match status" value="1"/>
</dbReference>
<dbReference type="Pfam" id="PF03178">
    <property type="entry name" value="CPSF_A"/>
    <property type="match status" value="1"/>
</dbReference>
<dbReference type="Gene3D" id="1.10.150.910">
    <property type="match status" value="1"/>
</dbReference>
<accession>A0AAV5W4K6</accession>
<dbReference type="InterPro" id="IPR015943">
    <property type="entry name" value="WD40/YVTN_repeat-like_dom_sf"/>
</dbReference>
<dbReference type="SUPFAM" id="SSF50998">
    <property type="entry name" value="Quinoprotein alcohol dehydrogenase-like"/>
    <property type="match status" value="1"/>
</dbReference>